<reference evidence="7" key="1">
    <citation type="submission" date="2021-06" db="EMBL/GenBank/DDBJ databases">
        <title>44 bacteria genomes isolated from Dapeng, Shenzhen.</title>
        <authorList>
            <person name="Zheng W."/>
            <person name="Yu S."/>
            <person name="Huang Y."/>
        </authorList>
    </citation>
    <scope>NUCLEOTIDE SEQUENCE</scope>
    <source>
        <strain evidence="7">DP5N28-2</strain>
    </source>
</reference>
<dbReference type="SUPFAM" id="SSF143865">
    <property type="entry name" value="CorA soluble domain-like"/>
    <property type="match status" value="1"/>
</dbReference>
<dbReference type="CDD" id="cd12827">
    <property type="entry name" value="EcCorA_ZntB-like_u2"/>
    <property type="match status" value="1"/>
</dbReference>
<dbReference type="Gene3D" id="1.20.58.340">
    <property type="entry name" value="Magnesium transport protein CorA, transmembrane region"/>
    <property type="match status" value="2"/>
</dbReference>
<protein>
    <submittedName>
        <fullName evidence="7">Magnesium transporter CorA family protein</fullName>
    </submittedName>
</protein>
<comment type="subcellular location">
    <subcellularLocation>
        <location evidence="1">Membrane</location>
        <topology evidence="1">Multi-pass membrane protein</topology>
    </subcellularLocation>
</comment>
<name>A0A953HM77_9BACT</name>
<dbReference type="PANTHER" id="PTHR47891">
    <property type="entry name" value="TRANSPORTER-RELATED"/>
    <property type="match status" value="1"/>
</dbReference>
<dbReference type="GO" id="GO:0046873">
    <property type="term" value="F:metal ion transmembrane transporter activity"/>
    <property type="evidence" value="ECO:0007669"/>
    <property type="project" value="InterPro"/>
</dbReference>
<evidence type="ECO:0000256" key="6">
    <source>
        <dbReference type="SAM" id="Phobius"/>
    </source>
</evidence>
<gene>
    <name evidence="7" type="ORF">KUV50_02975</name>
</gene>
<evidence type="ECO:0000256" key="1">
    <source>
        <dbReference type="ARBA" id="ARBA00004141"/>
    </source>
</evidence>
<dbReference type="GO" id="GO:0016020">
    <property type="term" value="C:membrane"/>
    <property type="evidence" value="ECO:0007669"/>
    <property type="project" value="UniProtKB-SubCell"/>
</dbReference>
<evidence type="ECO:0000256" key="5">
    <source>
        <dbReference type="ARBA" id="ARBA00023136"/>
    </source>
</evidence>
<dbReference type="Gene3D" id="3.30.460.20">
    <property type="entry name" value="CorA soluble domain-like"/>
    <property type="match status" value="1"/>
</dbReference>
<dbReference type="InterPro" id="IPR002523">
    <property type="entry name" value="MgTranspt_CorA/ZnTranspt_ZntB"/>
</dbReference>
<keyword evidence="5 6" id="KW-0472">Membrane</keyword>
<dbReference type="InterPro" id="IPR047199">
    <property type="entry name" value="CorA-like"/>
</dbReference>
<accession>A0A953HM77</accession>
<dbReference type="SUPFAM" id="SSF144083">
    <property type="entry name" value="Magnesium transport protein CorA, transmembrane region"/>
    <property type="match status" value="1"/>
</dbReference>
<organism evidence="7 8">
    <name type="scientific">Membranihabitans marinus</name>
    <dbReference type="NCBI Taxonomy" id="1227546"/>
    <lineage>
        <taxon>Bacteria</taxon>
        <taxon>Pseudomonadati</taxon>
        <taxon>Bacteroidota</taxon>
        <taxon>Saprospiria</taxon>
        <taxon>Saprospirales</taxon>
        <taxon>Saprospiraceae</taxon>
        <taxon>Membranihabitans</taxon>
    </lineage>
</organism>
<sequence length="316" mass="36328">MIQYLLKENGKVIEQEHLQPGCWINIKPPFEPNELHDIAEFFEIPGDFLTDALDIDERSRYEKEDNGRLILVNTPILNEKEQENEALYITAPIGIILTENHLITISAQENPVLQLFIDSRVKDWAPEQPNLMVLRIFEQIVLRFLACLKKLNLKRHLVESELYNSSQSSDLKQLLRIEKSLVYFVSSLSSNELLKMKMKRTDFLRLKNDEDLIDLFEDVIIDNSQALDMANIHTNIINGTMEAHASIISNNLNLFVNRLTIITVVLMLPTLIASFYGMNVEGLPFDDSPYGFAIIVILSISVSVILLVIFRRKNLF</sequence>
<comment type="similarity">
    <text evidence="2">Belongs to the CorA metal ion transporter (MIT) (TC 1.A.35) family.</text>
</comment>
<comment type="caution">
    <text evidence="7">The sequence shown here is derived from an EMBL/GenBank/DDBJ whole genome shotgun (WGS) entry which is preliminary data.</text>
</comment>
<dbReference type="AlphaFoldDB" id="A0A953HM77"/>
<proteinExistence type="inferred from homology"/>
<evidence type="ECO:0000256" key="4">
    <source>
        <dbReference type="ARBA" id="ARBA00022989"/>
    </source>
</evidence>
<feature type="transmembrane region" description="Helical" evidence="6">
    <location>
        <begin position="259"/>
        <end position="278"/>
    </location>
</feature>
<dbReference type="RefSeq" id="WP_222578606.1">
    <property type="nucleotide sequence ID" value="NZ_JAHVHU010000003.1"/>
</dbReference>
<evidence type="ECO:0000256" key="2">
    <source>
        <dbReference type="ARBA" id="ARBA00009765"/>
    </source>
</evidence>
<dbReference type="EMBL" id="JAHVHU010000003">
    <property type="protein sequence ID" value="MBY5957083.1"/>
    <property type="molecule type" value="Genomic_DNA"/>
</dbReference>
<evidence type="ECO:0000313" key="7">
    <source>
        <dbReference type="EMBL" id="MBY5957083.1"/>
    </source>
</evidence>
<keyword evidence="8" id="KW-1185">Reference proteome</keyword>
<feature type="transmembrane region" description="Helical" evidence="6">
    <location>
        <begin position="290"/>
        <end position="310"/>
    </location>
</feature>
<dbReference type="Pfam" id="PF01544">
    <property type="entry name" value="CorA"/>
    <property type="match status" value="1"/>
</dbReference>
<dbReference type="Proteomes" id="UP000753961">
    <property type="component" value="Unassembled WGS sequence"/>
</dbReference>
<dbReference type="InterPro" id="IPR045861">
    <property type="entry name" value="CorA_cytoplasmic_dom"/>
</dbReference>
<keyword evidence="3 6" id="KW-0812">Transmembrane</keyword>
<dbReference type="InterPro" id="IPR045863">
    <property type="entry name" value="CorA_TM1_TM2"/>
</dbReference>
<dbReference type="PANTHER" id="PTHR47891:SF2">
    <property type="entry name" value="MAGNESIUM AND COBALT TRANSPORTER"/>
    <property type="match status" value="1"/>
</dbReference>
<evidence type="ECO:0000313" key="8">
    <source>
        <dbReference type="Proteomes" id="UP000753961"/>
    </source>
</evidence>
<keyword evidence="4 6" id="KW-1133">Transmembrane helix</keyword>
<evidence type="ECO:0000256" key="3">
    <source>
        <dbReference type="ARBA" id="ARBA00022692"/>
    </source>
</evidence>